<sequence>MPASDSPALPSRSRAPHAASPRTPEPADAPVRQTVRPAGLERLNAVPAEEAVAALLRCCGSRRWAGLLAGHRPYPDLAALLAASDEASYDLTPEDLTEALAREGTLQAPPAGARGPGTLAAHTALRAAHAAYESRFGHAFVVCTADCPPDEVLDRVLVSLHARLGNPPEEERAVTAEELRRSARARLEELVTRP</sequence>
<dbReference type="InterPro" id="IPR018020">
    <property type="entry name" value="OHCU_decarboxylase"/>
</dbReference>
<gene>
    <name evidence="4" type="ORF">GCM10010406_47610</name>
</gene>
<keyword evidence="1" id="KW-0659">Purine metabolism</keyword>
<dbReference type="SUPFAM" id="SSF158694">
    <property type="entry name" value="UraD-Like"/>
    <property type="match status" value="1"/>
</dbReference>
<feature type="region of interest" description="Disordered" evidence="2">
    <location>
        <begin position="1"/>
        <end position="32"/>
    </location>
</feature>
<accession>A0ABP5ZVQ7</accession>
<name>A0ABP5ZVQ7_9ACTN</name>
<dbReference type="RefSeq" id="WP_182313066.1">
    <property type="nucleotide sequence ID" value="NZ_BAAATA010000037.1"/>
</dbReference>
<evidence type="ECO:0000313" key="5">
    <source>
        <dbReference type="Proteomes" id="UP001501358"/>
    </source>
</evidence>
<keyword evidence="5" id="KW-1185">Reference proteome</keyword>
<evidence type="ECO:0000256" key="1">
    <source>
        <dbReference type="ARBA" id="ARBA00022631"/>
    </source>
</evidence>
<feature type="domain" description="Oxo-4-hydroxy-4-carboxy-5-ureidoimidazoline decarboxylase" evidence="3">
    <location>
        <begin position="44"/>
        <end position="188"/>
    </location>
</feature>
<evidence type="ECO:0000313" key="4">
    <source>
        <dbReference type="EMBL" id="GAA2505362.1"/>
    </source>
</evidence>
<reference evidence="5" key="1">
    <citation type="journal article" date="2019" name="Int. J. Syst. Evol. Microbiol.">
        <title>The Global Catalogue of Microorganisms (GCM) 10K type strain sequencing project: providing services to taxonomists for standard genome sequencing and annotation.</title>
        <authorList>
            <consortium name="The Broad Institute Genomics Platform"/>
            <consortium name="The Broad Institute Genome Sequencing Center for Infectious Disease"/>
            <person name="Wu L."/>
            <person name="Ma J."/>
        </authorList>
    </citation>
    <scope>NUCLEOTIDE SEQUENCE [LARGE SCALE GENOMIC DNA]</scope>
    <source>
        <strain evidence="5">JCM 6307</strain>
    </source>
</reference>
<proteinExistence type="predicted"/>
<comment type="caution">
    <text evidence="4">The sequence shown here is derived from an EMBL/GenBank/DDBJ whole genome shotgun (WGS) entry which is preliminary data.</text>
</comment>
<organism evidence="4 5">
    <name type="scientific">Streptomyces thermolineatus</name>
    <dbReference type="NCBI Taxonomy" id="44033"/>
    <lineage>
        <taxon>Bacteria</taxon>
        <taxon>Bacillati</taxon>
        <taxon>Actinomycetota</taxon>
        <taxon>Actinomycetes</taxon>
        <taxon>Kitasatosporales</taxon>
        <taxon>Streptomycetaceae</taxon>
        <taxon>Streptomyces</taxon>
    </lineage>
</organism>
<dbReference type="InterPro" id="IPR036778">
    <property type="entry name" value="OHCU_decarboxylase_sf"/>
</dbReference>
<dbReference type="Gene3D" id="1.10.3330.10">
    <property type="entry name" value="Oxo-4-hydroxy-4-carboxy-5-ureidoimidazoline decarboxylase"/>
    <property type="match status" value="1"/>
</dbReference>
<dbReference type="EMBL" id="BAAATA010000037">
    <property type="protein sequence ID" value="GAA2505362.1"/>
    <property type="molecule type" value="Genomic_DNA"/>
</dbReference>
<evidence type="ECO:0000256" key="2">
    <source>
        <dbReference type="SAM" id="MobiDB-lite"/>
    </source>
</evidence>
<dbReference type="Proteomes" id="UP001501358">
    <property type="component" value="Unassembled WGS sequence"/>
</dbReference>
<dbReference type="NCBIfam" id="NF010372">
    <property type="entry name" value="PRK13798.1"/>
    <property type="match status" value="1"/>
</dbReference>
<evidence type="ECO:0000259" key="3">
    <source>
        <dbReference type="Pfam" id="PF09349"/>
    </source>
</evidence>
<protein>
    <submittedName>
        <fullName evidence="4">2-oxo-4-hydroxy-4-carboxy-5-ureidoimidazoline decarboxylase</fullName>
    </submittedName>
</protein>
<dbReference type="Pfam" id="PF09349">
    <property type="entry name" value="OHCU_decarbox"/>
    <property type="match status" value="1"/>
</dbReference>